<organism evidence="2 3">
    <name type="scientific">Mycena pura</name>
    <dbReference type="NCBI Taxonomy" id="153505"/>
    <lineage>
        <taxon>Eukaryota</taxon>
        <taxon>Fungi</taxon>
        <taxon>Dikarya</taxon>
        <taxon>Basidiomycota</taxon>
        <taxon>Agaricomycotina</taxon>
        <taxon>Agaricomycetes</taxon>
        <taxon>Agaricomycetidae</taxon>
        <taxon>Agaricales</taxon>
        <taxon>Marasmiineae</taxon>
        <taxon>Mycenaceae</taxon>
        <taxon>Mycena</taxon>
    </lineage>
</organism>
<evidence type="ECO:0000256" key="1">
    <source>
        <dbReference type="SAM" id="MobiDB-lite"/>
    </source>
</evidence>
<comment type="caution">
    <text evidence="2">The sequence shown here is derived from an EMBL/GenBank/DDBJ whole genome shotgun (WGS) entry which is preliminary data.</text>
</comment>
<feature type="region of interest" description="Disordered" evidence="1">
    <location>
        <begin position="1"/>
        <end position="25"/>
    </location>
</feature>
<reference evidence="2" key="1">
    <citation type="submission" date="2023-03" db="EMBL/GenBank/DDBJ databases">
        <title>Massive genome expansion in bonnet fungi (Mycena s.s.) driven by repeated elements and novel gene families across ecological guilds.</title>
        <authorList>
            <consortium name="Lawrence Berkeley National Laboratory"/>
            <person name="Harder C.B."/>
            <person name="Miyauchi S."/>
            <person name="Viragh M."/>
            <person name="Kuo A."/>
            <person name="Thoen E."/>
            <person name="Andreopoulos B."/>
            <person name="Lu D."/>
            <person name="Skrede I."/>
            <person name="Drula E."/>
            <person name="Henrissat B."/>
            <person name="Morin E."/>
            <person name="Kohler A."/>
            <person name="Barry K."/>
            <person name="LaButti K."/>
            <person name="Morin E."/>
            <person name="Salamov A."/>
            <person name="Lipzen A."/>
            <person name="Mereny Z."/>
            <person name="Hegedus B."/>
            <person name="Baldrian P."/>
            <person name="Stursova M."/>
            <person name="Weitz H."/>
            <person name="Taylor A."/>
            <person name="Grigoriev I.V."/>
            <person name="Nagy L.G."/>
            <person name="Martin F."/>
            <person name="Kauserud H."/>
        </authorList>
    </citation>
    <scope>NUCLEOTIDE SEQUENCE</scope>
    <source>
        <strain evidence="2">9144</strain>
    </source>
</reference>
<evidence type="ECO:0000313" key="3">
    <source>
        <dbReference type="Proteomes" id="UP001219525"/>
    </source>
</evidence>
<dbReference type="EMBL" id="JARJCW010000060">
    <property type="protein sequence ID" value="KAJ7201109.1"/>
    <property type="molecule type" value="Genomic_DNA"/>
</dbReference>
<name>A0AAD6Y7R6_9AGAR</name>
<dbReference type="Proteomes" id="UP001219525">
    <property type="component" value="Unassembled WGS sequence"/>
</dbReference>
<gene>
    <name evidence="2" type="ORF">GGX14DRAFT_400287</name>
</gene>
<accession>A0AAD6Y7R6</accession>
<proteinExistence type="predicted"/>
<keyword evidence="3" id="KW-1185">Reference proteome</keyword>
<sequence>MPESQQFFYPTPDGRKEREKEKKRRFMRRHSCGTTYLILRTMAEMEVARVCVAMISAELLQSKSPGSLKSLQAEKRMLQEQLDAYKYPVLALPNKIISRRLYD</sequence>
<evidence type="ECO:0000313" key="2">
    <source>
        <dbReference type="EMBL" id="KAJ7201109.1"/>
    </source>
</evidence>
<dbReference type="AlphaFoldDB" id="A0AAD6Y7R6"/>
<protein>
    <submittedName>
        <fullName evidence="2">Uncharacterized protein</fullName>
    </submittedName>
</protein>